<dbReference type="Gene3D" id="1.10.10.10">
    <property type="entry name" value="Winged helix-like DNA-binding domain superfamily/Winged helix DNA-binding domain"/>
    <property type="match status" value="1"/>
</dbReference>
<dbReference type="SMART" id="SM00347">
    <property type="entry name" value="HTH_MARR"/>
    <property type="match status" value="1"/>
</dbReference>
<keyword evidence="3" id="KW-1185">Reference proteome</keyword>
<dbReference type="InterPro" id="IPR036388">
    <property type="entry name" value="WH-like_DNA-bd_sf"/>
</dbReference>
<reference evidence="2 3" key="1">
    <citation type="submission" date="2017-07" db="EMBL/GenBank/DDBJ databases">
        <title>Elstera cyanobacteriorum sp. nov., a novel bacterium isolated from cyanobacterial aggregates in a eutrophic lake.</title>
        <authorList>
            <person name="Cai H."/>
        </authorList>
    </citation>
    <scope>NUCLEOTIDE SEQUENCE [LARGE SCALE GENOMIC DNA]</scope>
    <source>
        <strain evidence="2 3">TH019</strain>
    </source>
</reference>
<evidence type="ECO:0000313" key="3">
    <source>
        <dbReference type="Proteomes" id="UP000216361"/>
    </source>
</evidence>
<protein>
    <recommendedName>
        <fullName evidence="1">HTH marR-type domain-containing protein</fullName>
    </recommendedName>
</protein>
<dbReference type="Proteomes" id="UP000216361">
    <property type="component" value="Unassembled WGS sequence"/>
</dbReference>
<dbReference type="GO" id="GO:0006950">
    <property type="term" value="P:response to stress"/>
    <property type="evidence" value="ECO:0007669"/>
    <property type="project" value="TreeGrafter"/>
</dbReference>
<organism evidence="2 3">
    <name type="scientific">Elstera cyanobacteriorum</name>
    <dbReference type="NCBI Taxonomy" id="2022747"/>
    <lineage>
        <taxon>Bacteria</taxon>
        <taxon>Pseudomonadati</taxon>
        <taxon>Pseudomonadota</taxon>
        <taxon>Alphaproteobacteria</taxon>
        <taxon>Rhodospirillales</taxon>
        <taxon>Rhodospirillaceae</taxon>
        <taxon>Elstera</taxon>
    </lineage>
</organism>
<dbReference type="EMBL" id="NOXS01000033">
    <property type="protein sequence ID" value="OYQ17918.1"/>
    <property type="molecule type" value="Genomic_DNA"/>
</dbReference>
<dbReference type="InterPro" id="IPR000835">
    <property type="entry name" value="HTH_MarR-typ"/>
</dbReference>
<comment type="caution">
    <text evidence="2">The sequence shown here is derived from an EMBL/GenBank/DDBJ whole genome shotgun (WGS) entry which is preliminary data.</text>
</comment>
<name>A0A255XLT3_9PROT</name>
<evidence type="ECO:0000313" key="2">
    <source>
        <dbReference type="EMBL" id="OYQ17918.1"/>
    </source>
</evidence>
<dbReference type="InterPro" id="IPR039422">
    <property type="entry name" value="MarR/SlyA-like"/>
</dbReference>
<sequence length="221" mass="24185">MHPAQAHHLGHRRHRQFACHHLLQNFDAAELGDIGRQRGEDGAGHGGTRNWMYMQLSCGCFPFPSILRQTAAMTDPDYRSLNDCLVLHLRKAARRMTQTLDHALEPLDLTATQFAILGHLCWARDRGKSWSVQRLAEALAMDASSLTRALQPLARRGLMAFVADPADKRVKQPQATEAGRALFVSGCAIWTEAHSALVASLGSEPAAALLGLLKQAVAPPD</sequence>
<evidence type="ECO:0000259" key="1">
    <source>
        <dbReference type="PROSITE" id="PS50995"/>
    </source>
</evidence>
<proteinExistence type="predicted"/>
<dbReference type="OrthoDB" id="4731280at2"/>
<dbReference type="SUPFAM" id="SSF46785">
    <property type="entry name" value="Winged helix' DNA-binding domain"/>
    <property type="match status" value="1"/>
</dbReference>
<dbReference type="Pfam" id="PF01047">
    <property type="entry name" value="MarR"/>
    <property type="match status" value="1"/>
</dbReference>
<dbReference type="PROSITE" id="PS50995">
    <property type="entry name" value="HTH_MARR_2"/>
    <property type="match status" value="1"/>
</dbReference>
<feature type="domain" description="HTH marR-type" evidence="1">
    <location>
        <begin position="82"/>
        <end position="218"/>
    </location>
</feature>
<accession>A0A255XLT3</accession>
<gene>
    <name evidence="2" type="ORF">CHR90_13170</name>
</gene>
<dbReference type="InterPro" id="IPR036390">
    <property type="entry name" value="WH_DNA-bd_sf"/>
</dbReference>
<dbReference type="PANTHER" id="PTHR33164">
    <property type="entry name" value="TRANSCRIPTIONAL REGULATOR, MARR FAMILY"/>
    <property type="match status" value="1"/>
</dbReference>
<dbReference type="PRINTS" id="PR00598">
    <property type="entry name" value="HTHMARR"/>
</dbReference>
<dbReference type="PANTHER" id="PTHR33164:SF105">
    <property type="entry name" value="TRANSCRIPTIONAL REPRESSOR PROTEIN-RELATED"/>
    <property type="match status" value="1"/>
</dbReference>
<dbReference type="AlphaFoldDB" id="A0A255XLT3"/>
<dbReference type="GO" id="GO:0003700">
    <property type="term" value="F:DNA-binding transcription factor activity"/>
    <property type="evidence" value="ECO:0007669"/>
    <property type="project" value="InterPro"/>
</dbReference>